<proteinExistence type="predicted"/>
<dbReference type="GO" id="GO:0003677">
    <property type="term" value="F:DNA binding"/>
    <property type="evidence" value="ECO:0007669"/>
    <property type="project" value="InterPro"/>
</dbReference>
<sequence>IQSNFGRARQHRSRKNRPCDVCRKRKTACIITIEPPCLFCKRKGLICQSQAEAQSSIVTEEPVMPSPAASSQLSQDLGQRFAPVVVARDSLLDQSTSCGGEIVAPPNLDIPAFHTPTDSVYTLEDNPGTTAHSMGLASEQDPYFIDAFRSVLVSERDGIDADLLQVFEGGSDPDEHPVHFLLLHDEFPTHRNAAKHAAAEAIENIVWPHGPALVRLYFRHVHSTLPIISKCRFLRQYATAKDTISASLRGAVYALACVFWNRDSSLVNPCPFSQDEIVDHAQESLRRELEAPNLSRLQASILLMHMMPPDIDSVETPYTWIMAAQVAACAQMIGLHQESAQWHISPWEKSLRRKLWWASFLTDCWSSVCHGNPPHIGNDTFTTLPPNLDDLRFDEDVPSDLQHMVDFTDRTFRVSDGARFLEMVSISRHLRSILDCSCSVKATIQSRSQLIPVREQLKDWRCLVPACLAAGALPQNGSLHLSYYATQVLLFRGLMYPATREAKTTPGSNLRRWQSAALSEFELFVLFVNSISDEEIKGFWGRHARSQFILCGNFLIHLFLLATEPHDVETAYRLLETFQQAIQRLESTGDSAALLMLRPTVLRINSFFIQASELIRNGRSVINTSPAMT</sequence>
<dbReference type="CDD" id="cd12148">
    <property type="entry name" value="fungal_TF_MHR"/>
    <property type="match status" value="1"/>
</dbReference>
<dbReference type="Proteomes" id="UP000663193">
    <property type="component" value="Chromosome 9"/>
</dbReference>
<dbReference type="GO" id="GO:0008270">
    <property type="term" value="F:zinc ion binding"/>
    <property type="evidence" value="ECO:0007669"/>
    <property type="project" value="InterPro"/>
</dbReference>
<dbReference type="InterPro" id="IPR050797">
    <property type="entry name" value="Carb_Metab_Trans_Reg"/>
</dbReference>
<dbReference type="GO" id="GO:0000981">
    <property type="term" value="F:DNA-binding transcription factor activity, RNA polymerase II-specific"/>
    <property type="evidence" value="ECO:0007669"/>
    <property type="project" value="InterPro"/>
</dbReference>
<keyword evidence="2" id="KW-0539">Nucleus</keyword>
<gene>
    <name evidence="4" type="ORF">JI435_066270</name>
</gene>
<keyword evidence="1" id="KW-0479">Metal-binding</keyword>
<dbReference type="GO" id="GO:0006351">
    <property type="term" value="P:DNA-templated transcription"/>
    <property type="evidence" value="ECO:0007669"/>
    <property type="project" value="InterPro"/>
</dbReference>
<dbReference type="InterPro" id="IPR007219">
    <property type="entry name" value="XnlR_reg_dom"/>
</dbReference>
<dbReference type="SMART" id="SM00906">
    <property type="entry name" value="Fungal_trans"/>
    <property type="match status" value="1"/>
</dbReference>
<evidence type="ECO:0000259" key="3">
    <source>
        <dbReference type="PROSITE" id="PS00463"/>
    </source>
</evidence>
<dbReference type="Pfam" id="PF04082">
    <property type="entry name" value="Fungal_trans"/>
    <property type="match status" value="1"/>
</dbReference>
<dbReference type="PANTHER" id="PTHR31668">
    <property type="entry name" value="GLUCOSE TRANSPORT TRANSCRIPTION REGULATOR RGT1-RELATED-RELATED"/>
    <property type="match status" value="1"/>
</dbReference>
<dbReference type="SUPFAM" id="SSF57701">
    <property type="entry name" value="Zn2/Cys6 DNA-binding domain"/>
    <property type="match status" value="1"/>
</dbReference>
<feature type="non-terminal residue" evidence="4">
    <location>
        <position position="629"/>
    </location>
</feature>
<dbReference type="VEuPathDB" id="FungiDB:JI435_066270"/>
<feature type="domain" description="Zn(2)-C6 fungal-type" evidence="3">
    <location>
        <begin position="18"/>
        <end position="47"/>
    </location>
</feature>
<evidence type="ECO:0000313" key="5">
    <source>
        <dbReference type="Proteomes" id="UP000663193"/>
    </source>
</evidence>
<protein>
    <recommendedName>
        <fullName evidence="3">Zn(2)-C6 fungal-type domain-containing protein</fullName>
    </recommendedName>
</protein>
<dbReference type="PROSITE" id="PS00463">
    <property type="entry name" value="ZN2_CY6_FUNGAL_1"/>
    <property type="match status" value="1"/>
</dbReference>
<keyword evidence="5" id="KW-1185">Reference proteome</keyword>
<dbReference type="InterPro" id="IPR036864">
    <property type="entry name" value="Zn2-C6_fun-type_DNA-bd_sf"/>
</dbReference>
<organism evidence="4 5">
    <name type="scientific">Phaeosphaeria nodorum (strain SN15 / ATCC MYA-4574 / FGSC 10173)</name>
    <name type="common">Glume blotch fungus</name>
    <name type="synonym">Parastagonospora nodorum</name>
    <dbReference type="NCBI Taxonomy" id="321614"/>
    <lineage>
        <taxon>Eukaryota</taxon>
        <taxon>Fungi</taxon>
        <taxon>Dikarya</taxon>
        <taxon>Ascomycota</taxon>
        <taxon>Pezizomycotina</taxon>
        <taxon>Dothideomycetes</taxon>
        <taxon>Pleosporomycetidae</taxon>
        <taxon>Pleosporales</taxon>
        <taxon>Pleosporineae</taxon>
        <taxon>Phaeosphaeriaceae</taxon>
        <taxon>Parastagonospora</taxon>
    </lineage>
</organism>
<dbReference type="AlphaFoldDB" id="A0A7U2I2F4"/>
<dbReference type="EMBL" id="CP069031">
    <property type="protein sequence ID" value="QRC99298.1"/>
    <property type="molecule type" value="Genomic_DNA"/>
</dbReference>
<dbReference type="InterPro" id="IPR001138">
    <property type="entry name" value="Zn2Cys6_DnaBD"/>
</dbReference>
<dbReference type="OrthoDB" id="3791691at2759"/>
<evidence type="ECO:0000256" key="2">
    <source>
        <dbReference type="ARBA" id="ARBA00023242"/>
    </source>
</evidence>
<evidence type="ECO:0000313" key="4">
    <source>
        <dbReference type="EMBL" id="QRC99298.1"/>
    </source>
</evidence>
<reference evidence="5" key="1">
    <citation type="journal article" date="2021" name="BMC Genomics">
        <title>Chromosome-level genome assembly and manually-curated proteome of model necrotroph Parastagonospora nodorum Sn15 reveals a genome-wide trove of candidate effector homologs, and redundancy of virulence-related functions within an accessory chromosome.</title>
        <authorList>
            <person name="Bertazzoni S."/>
            <person name="Jones D.A.B."/>
            <person name="Phan H.T."/>
            <person name="Tan K.-C."/>
            <person name="Hane J.K."/>
        </authorList>
    </citation>
    <scope>NUCLEOTIDE SEQUENCE [LARGE SCALE GENOMIC DNA]</scope>
    <source>
        <strain evidence="5">SN15 / ATCC MYA-4574 / FGSC 10173)</strain>
    </source>
</reference>
<dbReference type="PANTHER" id="PTHR31668:SF23">
    <property type="entry name" value="ZN(II)2CYS6 TRANSCRIPTION FACTOR (EUROFUNG)"/>
    <property type="match status" value="1"/>
</dbReference>
<dbReference type="CDD" id="cd00067">
    <property type="entry name" value="GAL4"/>
    <property type="match status" value="1"/>
</dbReference>
<name>A0A7U2I2F4_PHANO</name>
<evidence type="ECO:0000256" key="1">
    <source>
        <dbReference type="ARBA" id="ARBA00022723"/>
    </source>
</evidence>
<accession>A0A7U2I2F4</accession>